<name>A0AAV4GPZ8_9GAST</name>
<evidence type="ECO:0000313" key="3">
    <source>
        <dbReference type="Proteomes" id="UP000762676"/>
    </source>
</evidence>
<proteinExistence type="predicted"/>
<accession>A0AAV4GPZ8</accession>
<keyword evidence="3" id="KW-1185">Reference proteome</keyword>
<dbReference type="AlphaFoldDB" id="A0AAV4GPZ8"/>
<dbReference type="Proteomes" id="UP000762676">
    <property type="component" value="Unassembled WGS sequence"/>
</dbReference>
<evidence type="ECO:0000313" key="2">
    <source>
        <dbReference type="EMBL" id="GFR87912.1"/>
    </source>
</evidence>
<protein>
    <recommendedName>
        <fullName evidence="4">Secreted protein</fullName>
    </recommendedName>
</protein>
<feature type="signal peptide" evidence="1">
    <location>
        <begin position="1"/>
        <end position="20"/>
    </location>
</feature>
<dbReference type="EMBL" id="BMAT01012202">
    <property type="protein sequence ID" value="GFR87912.1"/>
    <property type="molecule type" value="Genomic_DNA"/>
</dbReference>
<sequence length="129" mass="14682">MKTSVLQAFLWHLVVIGSQGLRFTLDRDIPLMQRARPYCAVLRCQEESTTSGNITSMNIARSPRASTWNRQNHNDILVASLSSQQPSITRVANGVRVEGLLDTDTSTLRLELYKQGDLWKTVRWIKCLH</sequence>
<comment type="caution">
    <text evidence="2">The sequence shown here is derived from an EMBL/GenBank/DDBJ whole genome shotgun (WGS) entry which is preliminary data.</text>
</comment>
<evidence type="ECO:0000256" key="1">
    <source>
        <dbReference type="SAM" id="SignalP"/>
    </source>
</evidence>
<organism evidence="2 3">
    <name type="scientific">Elysia marginata</name>
    <dbReference type="NCBI Taxonomy" id="1093978"/>
    <lineage>
        <taxon>Eukaryota</taxon>
        <taxon>Metazoa</taxon>
        <taxon>Spiralia</taxon>
        <taxon>Lophotrochozoa</taxon>
        <taxon>Mollusca</taxon>
        <taxon>Gastropoda</taxon>
        <taxon>Heterobranchia</taxon>
        <taxon>Euthyneura</taxon>
        <taxon>Panpulmonata</taxon>
        <taxon>Sacoglossa</taxon>
        <taxon>Placobranchoidea</taxon>
        <taxon>Plakobranchidae</taxon>
        <taxon>Elysia</taxon>
    </lineage>
</organism>
<gene>
    <name evidence="2" type="ORF">ElyMa_006088400</name>
</gene>
<feature type="chain" id="PRO_5043327026" description="Secreted protein" evidence="1">
    <location>
        <begin position="21"/>
        <end position="129"/>
    </location>
</feature>
<evidence type="ECO:0008006" key="4">
    <source>
        <dbReference type="Google" id="ProtNLM"/>
    </source>
</evidence>
<reference evidence="2 3" key="1">
    <citation type="journal article" date="2021" name="Elife">
        <title>Chloroplast acquisition without the gene transfer in kleptoplastic sea slugs, Plakobranchus ocellatus.</title>
        <authorList>
            <person name="Maeda T."/>
            <person name="Takahashi S."/>
            <person name="Yoshida T."/>
            <person name="Shimamura S."/>
            <person name="Takaki Y."/>
            <person name="Nagai Y."/>
            <person name="Toyoda A."/>
            <person name="Suzuki Y."/>
            <person name="Arimoto A."/>
            <person name="Ishii H."/>
            <person name="Satoh N."/>
            <person name="Nishiyama T."/>
            <person name="Hasebe M."/>
            <person name="Maruyama T."/>
            <person name="Minagawa J."/>
            <person name="Obokata J."/>
            <person name="Shigenobu S."/>
        </authorList>
    </citation>
    <scope>NUCLEOTIDE SEQUENCE [LARGE SCALE GENOMIC DNA]</scope>
</reference>
<keyword evidence="1" id="KW-0732">Signal</keyword>